<dbReference type="RefSeq" id="WP_079700575.1">
    <property type="nucleotide sequence ID" value="NZ_FUYR01000001.1"/>
</dbReference>
<evidence type="ECO:0000256" key="2">
    <source>
        <dbReference type="ARBA" id="ARBA00023125"/>
    </source>
</evidence>
<protein>
    <submittedName>
        <fullName evidence="5">Helix-turn-helix domain-containing protein</fullName>
    </submittedName>
</protein>
<dbReference type="Pfam" id="PF12833">
    <property type="entry name" value="HTH_18"/>
    <property type="match status" value="1"/>
</dbReference>
<dbReference type="STRING" id="572036.SAMN05661099_0057"/>
<dbReference type="PROSITE" id="PS01124">
    <property type="entry name" value="HTH_ARAC_FAMILY_2"/>
    <property type="match status" value="1"/>
</dbReference>
<keyword evidence="3" id="KW-0804">Transcription</keyword>
<dbReference type="InterPro" id="IPR009057">
    <property type="entry name" value="Homeodomain-like_sf"/>
</dbReference>
<dbReference type="AlphaFoldDB" id="A0A1T4ZXX4"/>
<sequence>MDYKTFPPGIVLASIIKCYWTLRGPRKLLPQKQRIVPDGCMEMIFHLGDSYVQYLKDGSKMIQPKAFVFGQITSPLDIEPTGATNIFAVRFHPDGFTPLAGISIKNMDNRAVPLTELFENDGREVGQAISTAETIPEKIGIIEAFFLSRLSIPETIDRTVKNTVQEIINLKGQGSVEDLSVKMSVNRRQLERKFAVVVGLSPKQLLKIIRLQTALKLLQRSDSNSLTVIAHESEYYDQAHFIKDFKEFTGLSPKQFYSDNLKLTAFFSGID</sequence>
<gene>
    <name evidence="5" type="ORF">SAMN05661099_0057</name>
</gene>
<dbReference type="Proteomes" id="UP000189981">
    <property type="component" value="Unassembled WGS sequence"/>
</dbReference>
<dbReference type="InterPro" id="IPR046532">
    <property type="entry name" value="DUF6597"/>
</dbReference>
<dbReference type="GO" id="GO:0003700">
    <property type="term" value="F:DNA-binding transcription factor activity"/>
    <property type="evidence" value="ECO:0007669"/>
    <property type="project" value="InterPro"/>
</dbReference>
<evidence type="ECO:0000259" key="4">
    <source>
        <dbReference type="PROSITE" id="PS01124"/>
    </source>
</evidence>
<dbReference type="SUPFAM" id="SSF46689">
    <property type="entry name" value="Homeodomain-like"/>
    <property type="match status" value="1"/>
</dbReference>
<dbReference type="InterPro" id="IPR050204">
    <property type="entry name" value="AraC_XylS_family_regulators"/>
</dbReference>
<dbReference type="PANTHER" id="PTHR46796">
    <property type="entry name" value="HTH-TYPE TRANSCRIPTIONAL ACTIVATOR RHAS-RELATED"/>
    <property type="match status" value="1"/>
</dbReference>
<dbReference type="SMART" id="SM00342">
    <property type="entry name" value="HTH_ARAC"/>
    <property type="match status" value="1"/>
</dbReference>
<reference evidence="6" key="1">
    <citation type="submission" date="2017-02" db="EMBL/GenBank/DDBJ databases">
        <authorList>
            <person name="Varghese N."/>
            <person name="Submissions S."/>
        </authorList>
    </citation>
    <scope>NUCLEOTIDE SEQUENCE [LARGE SCALE GENOMIC DNA]</scope>
    <source>
        <strain evidence="6">DSM 22385</strain>
    </source>
</reference>
<dbReference type="InterPro" id="IPR018060">
    <property type="entry name" value="HTH_AraC"/>
</dbReference>
<dbReference type="Pfam" id="PF20240">
    <property type="entry name" value="DUF6597"/>
    <property type="match status" value="1"/>
</dbReference>
<dbReference type="GO" id="GO:0043565">
    <property type="term" value="F:sequence-specific DNA binding"/>
    <property type="evidence" value="ECO:0007669"/>
    <property type="project" value="InterPro"/>
</dbReference>
<keyword evidence="2" id="KW-0238">DNA-binding</keyword>
<dbReference type="Gene3D" id="1.10.10.60">
    <property type="entry name" value="Homeodomain-like"/>
    <property type="match status" value="1"/>
</dbReference>
<evidence type="ECO:0000313" key="5">
    <source>
        <dbReference type="EMBL" id="SKB27455.1"/>
    </source>
</evidence>
<dbReference type="PANTHER" id="PTHR46796:SF13">
    <property type="entry name" value="HTH-TYPE TRANSCRIPTIONAL ACTIVATOR RHAS"/>
    <property type="match status" value="1"/>
</dbReference>
<feature type="domain" description="HTH araC/xylS-type" evidence="4">
    <location>
        <begin position="158"/>
        <end position="259"/>
    </location>
</feature>
<keyword evidence="6" id="KW-1185">Reference proteome</keyword>
<evidence type="ECO:0000256" key="1">
    <source>
        <dbReference type="ARBA" id="ARBA00023015"/>
    </source>
</evidence>
<evidence type="ECO:0000256" key="3">
    <source>
        <dbReference type="ARBA" id="ARBA00023163"/>
    </source>
</evidence>
<dbReference type="OrthoDB" id="323290at2"/>
<name>A0A1T4ZXX4_9SPHI</name>
<evidence type="ECO:0000313" key="6">
    <source>
        <dbReference type="Proteomes" id="UP000189981"/>
    </source>
</evidence>
<accession>A0A1T4ZXX4</accession>
<proteinExistence type="predicted"/>
<organism evidence="5 6">
    <name type="scientific">Daejeonella lutea</name>
    <dbReference type="NCBI Taxonomy" id="572036"/>
    <lineage>
        <taxon>Bacteria</taxon>
        <taxon>Pseudomonadati</taxon>
        <taxon>Bacteroidota</taxon>
        <taxon>Sphingobacteriia</taxon>
        <taxon>Sphingobacteriales</taxon>
        <taxon>Sphingobacteriaceae</taxon>
        <taxon>Daejeonella</taxon>
    </lineage>
</organism>
<dbReference type="EMBL" id="FUYR01000001">
    <property type="protein sequence ID" value="SKB27455.1"/>
    <property type="molecule type" value="Genomic_DNA"/>
</dbReference>
<keyword evidence="1" id="KW-0805">Transcription regulation</keyword>